<feature type="region of interest" description="Disordered" evidence="1">
    <location>
        <begin position="181"/>
        <end position="240"/>
    </location>
</feature>
<evidence type="ECO:0000259" key="2">
    <source>
        <dbReference type="Pfam" id="PF02120"/>
    </source>
</evidence>
<proteinExistence type="predicted"/>
<accession>A0A6B3RND1</accession>
<feature type="domain" description="Flagellar hook-length control protein-like C-terminal" evidence="2">
    <location>
        <begin position="375"/>
        <end position="444"/>
    </location>
</feature>
<evidence type="ECO:0000313" key="4">
    <source>
        <dbReference type="Proteomes" id="UP000481421"/>
    </source>
</evidence>
<dbReference type="InterPro" id="IPR021136">
    <property type="entry name" value="Flagellar_hook_control-like_C"/>
</dbReference>
<name>A0A6B3RND1_9RHOB</name>
<dbReference type="EMBL" id="JAAIKE010000002">
    <property type="protein sequence ID" value="NEX46368.1"/>
    <property type="molecule type" value="Genomic_DNA"/>
</dbReference>
<reference evidence="3 4" key="1">
    <citation type="submission" date="2020-02" db="EMBL/GenBank/DDBJ databases">
        <title>Rhodobacter algicola sp. nov., isolated from microalga culture.</title>
        <authorList>
            <person name="Park C.-Y."/>
        </authorList>
    </citation>
    <scope>NUCLEOTIDE SEQUENCE [LARGE SCALE GENOMIC DNA]</scope>
    <source>
        <strain evidence="3 4">ETT8</strain>
    </source>
</reference>
<feature type="region of interest" description="Disordered" evidence="1">
    <location>
        <begin position="461"/>
        <end position="480"/>
    </location>
</feature>
<feature type="region of interest" description="Disordered" evidence="1">
    <location>
        <begin position="303"/>
        <end position="326"/>
    </location>
</feature>
<comment type="caution">
    <text evidence="3">The sequence shown here is derived from an EMBL/GenBank/DDBJ whole genome shotgun (WGS) entry which is preliminary data.</text>
</comment>
<organism evidence="3 4">
    <name type="scientific">Pseudotabrizicola algicola</name>
    <dbReference type="NCBI Taxonomy" id="2709381"/>
    <lineage>
        <taxon>Bacteria</taxon>
        <taxon>Pseudomonadati</taxon>
        <taxon>Pseudomonadota</taxon>
        <taxon>Alphaproteobacteria</taxon>
        <taxon>Rhodobacterales</taxon>
        <taxon>Paracoccaceae</taxon>
        <taxon>Pseudotabrizicola</taxon>
    </lineage>
</organism>
<dbReference type="Gene3D" id="3.30.750.140">
    <property type="match status" value="1"/>
</dbReference>
<gene>
    <name evidence="3" type="ORF">G3572_09125</name>
</gene>
<evidence type="ECO:0000313" key="3">
    <source>
        <dbReference type="EMBL" id="NEX46368.1"/>
    </source>
</evidence>
<dbReference type="InterPro" id="IPR038610">
    <property type="entry name" value="FliK-like_C_sf"/>
</dbReference>
<keyword evidence="4" id="KW-1185">Reference proteome</keyword>
<dbReference type="AlphaFoldDB" id="A0A6B3RND1"/>
<feature type="compositionally biased region" description="Polar residues" evidence="1">
    <location>
        <begin position="201"/>
        <end position="214"/>
    </location>
</feature>
<dbReference type="Pfam" id="PF02120">
    <property type="entry name" value="Flg_hook"/>
    <property type="match status" value="1"/>
</dbReference>
<dbReference type="RefSeq" id="WP_164610981.1">
    <property type="nucleotide sequence ID" value="NZ_JAAIKE010000002.1"/>
</dbReference>
<protein>
    <recommendedName>
        <fullName evidence="2">Flagellar hook-length control protein-like C-terminal domain-containing protein</fullName>
    </recommendedName>
</protein>
<dbReference type="Proteomes" id="UP000481421">
    <property type="component" value="Unassembled WGS sequence"/>
</dbReference>
<sequence>MQVNLLPITIVAQPTVVTDVQDMSGSFAASLAALTVPTAPEIGTALIVTSAVEGKAPGPALPEGAVDDQSTIAQTFTPPEVDIEGVGLLETPLGGAQPLPAPPARPTLASIPQMSGAEQLSVEQTMEQSAAIFGILPQSEGVARVTNLTGPASRDENERPFVKLYIPSELADTPVDAILLPPSRTVRPAPNGLVMEPKAQPTGTPSLPSANASGNDRPAPPPLVPDSARPLDDAAKPAITPPPRSVALALAPLAFSPVAQKVERTPVDGERSLLTEVNPAPFSKVGPLPADPAQAASRPLLTGAERASAPPSERQGNGFPNGEVPMDTQAQAPVLVRDVPMPASPAPPTPTVVSSQALTPQISHVIAQSVATRPDGTVELMLRPEELGQLRFDFATNGERLTVVVYTERAEAMDLFRRHADHLLTELRLAGFAQASLSFGEWSQRGGRAAAPLSRADQLSETAVSQILPPSPPSQASVATGRLDLRL</sequence>
<evidence type="ECO:0000256" key="1">
    <source>
        <dbReference type="SAM" id="MobiDB-lite"/>
    </source>
</evidence>